<dbReference type="PROSITE" id="PS50928">
    <property type="entry name" value="ABC_TM1"/>
    <property type="match status" value="2"/>
</dbReference>
<feature type="domain" description="ABC transmembrane type-1" evidence="9">
    <location>
        <begin position="58"/>
        <end position="267"/>
    </location>
</feature>
<evidence type="ECO:0000256" key="4">
    <source>
        <dbReference type="ARBA" id="ARBA00022519"/>
    </source>
</evidence>
<evidence type="ECO:0000256" key="3">
    <source>
        <dbReference type="ARBA" id="ARBA00022475"/>
    </source>
</evidence>
<keyword evidence="5 8" id="KW-0812">Transmembrane</keyword>
<dbReference type="AlphaFoldDB" id="A0A7H9C0G7"/>
<dbReference type="InterPro" id="IPR035906">
    <property type="entry name" value="MetI-like_sf"/>
</dbReference>
<name>A0A7H9C0G7_PARPN</name>
<dbReference type="CDD" id="cd06261">
    <property type="entry name" value="TM_PBP2"/>
    <property type="match status" value="2"/>
</dbReference>
<dbReference type="Pfam" id="PF00528">
    <property type="entry name" value="BPD_transp_1"/>
    <property type="match status" value="2"/>
</dbReference>
<feature type="transmembrane region" description="Helical" evidence="8">
    <location>
        <begin position="62"/>
        <end position="84"/>
    </location>
</feature>
<feature type="transmembrane region" description="Helical" evidence="8">
    <location>
        <begin position="96"/>
        <end position="117"/>
    </location>
</feature>
<keyword evidence="3" id="KW-1003">Cell membrane</keyword>
<evidence type="ECO:0000259" key="9">
    <source>
        <dbReference type="PROSITE" id="PS50928"/>
    </source>
</evidence>
<proteinExistence type="inferred from homology"/>
<organism evidence="10 11">
    <name type="scientific">Paracoccus pantotrophus</name>
    <name type="common">Thiosphaera pantotropha</name>
    <dbReference type="NCBI Taxonomy" id="82367"/>
    <lineage>
        <taxon>Bacteria</taxon>
        <taxon>Pseudomonadati</taxon>
        <taxon>Pseudomonadota</taxon>
        <taxon>Alphaproteobacteria</taxon>
        <taxon>Rhodobacterales</taxon>
        <taxon>Paracoccaceae</taxon>
        <taxon>Paracoccus</taxon>
    </lineage>
</organism>
<comment type="similarity">
    <text evidence="8">Belongs to the binding-protein-dependent transport system permease family.</text>
</comment>
<dbReference type="PANTHER" id="PTHR43357">
    <property type="entry name" value="INNER MEMBRANE ABC TRANSPORTER PERMEASE PROTEIN YDCV"/>
    <property type="match status" value="1"/>
</dbReference>
<feature type="transmembrane region" description="Helical" evidence="8">
    <location>
        <begin position="137"/>
        <end position="163"/>
    </location>
</feature>
<dbReference type="Gene3D" id="1.10.3720.10">
    <property type="entry name" value="MetI-like"/>
    <property type="match status" value="2"/>
</dbReference>
<dbReference type="GO" id="GO:0055085">
    <property type="term" value="P:transmembrane transport"/>
    <property type="evidence" value="ECO:0007669"/>
    <property type="project" value="InterPro"/>
</dbReference>
<feature type="transmembrane region" description="Helical" evidence="8">
    <location>
        <begin position="348"/>
        <end position="370"/>
    </location>
</feature>
<dbReference type="SUPFAM" id="SSF161098">
    <property type="entry name" value="MetI-like"/>
    <property type="match status" value="2"/>
</dbReference>
<feature type="transmembrane region" description="Helical" evidence="8">
    <location>
        <begin position="517"/>
        <end position="539"/>
    </location>
</feature>
<evidence type="ECO:0000256" key="8">
    <source>
        <dbReference type="RuleBase" id="RU363032"/>
    </source>
</evidence>
<reference evidence="10 11" key="1">
    <citation type="submission" date="2020-07" db="EMBL/GenBank/DDBJ databases">
        <title>The complete genome of Paracoccus pantotrophus ACCC 10489.</title>
        <authorList>
            <person name="Si Y."/>
        </authorList>
    </citation>
    <scope>NUCLEOTIDE SEQUENCE [LARGE SCALE GENOMIC DNA]</scope>
    <source>
        <strain evidence="10 11">ACCC10489</strain>
        <plasmid evidence="10 11">unnamed1</plasmid>
    </source>
</reference>
<dbReference type="PANTHER" id="PTHR43357:SF3">
    <property type="entry name" value="FE(3+)-TRANSPORT SYSTEM PERMEASE PROTEIN FBPB 2"/>
    <property type="match status" value="1"/>
</dbReference>
<keyword evidence="7 8" id="KW-0472">Membrane</keyword>
<protein>
    <submittedName>
        <fullName evidence="10">Iron ABC transporter permease</fullName>
    </submittedName>
</protein>
<accession>A0A7H9C0G7</accession>
<comment type="subcellular location">
    <subcellularLocation>
        <location evidence="1">Cell inner membrane</location>
        <topology evidence="1">Multi-pass membrane protein</topology>
    </subcellularLocation>
    <subcellularLocation>
        <location evidence="8">Cell membrane</location>
        <topology evidence="8">Multi-pass membrane protein</topology>
    </subcellularLocation>
</comment>
<dbReference type="EMBL" id="CP058691">
    <property type="protein sequence ID" value="QLH16902.1"/>
    <property type="molecule type" value="Genomic_DNA"/>
</dbReference>
<dbReference type="InterPro" id="IPR000515">
    <property type="entry name" value="MetI-like"/>
</dbReference>
<keyword evidence="10" id="KW-0614">Plasmid</keyword>
<feature type="transmembrane region" description="Helical" evidence="8">
    <location>
        <begin position="247"/>
        <end position="266"/>
    </location>
</feature>
<sequence length="546" mass="58260">MTRLFNHRTIWIWFTAAAIFLAAVFLLYPVLNLLTGSISGGRNGWAILLSEPRYTEAIRNSLLLGVIVTLTSVAVGVPLAYFTARYDFPGKGIVTILPLITIVVPEVISAQTWLMLLGNNGIITKWFLAQGVRLPSFYGWPGLTIAMTFAYYTYVYIGTLAAVKGFDIQLEEAAQSLGTPPAKARLHVLVPVIMPAILSSGLLVFTLVIGNFATATILGGRVRLLSVLTYQSAVAEGGGDRVMQSTLASTAVGLILAVLFLQRWIVSRGRHQIVQGRHARPQRLGGLRGRLGGLAVAVPVVLSLLPLVTLLAGSFTVQRGPVTRWGEWTTANFERLFTRFPDAITNTLLYSATAVAIAIAFSTLASYLIVKKKNVLTPVLDYLVVLPLALSGTAIGIGLLMAFGTGGLIPLGGTGAIIVLAYIARRLPFGVRNASSTLYNIPDSIEEASISLGVPPVRSFLKAVLPVMAPAIAAAAVLTWTTTVAELSASIIVYSGGRETMPIEIFKLIDSGLMGQASAYGVLLIAVILLPIIVATKVFKVDLFST</sequence>
<feature type="transmembrane region" description="Helical" evidence="8">
    <location>
        <begin position="467"/>
        <end position="497"/>
    </location>
</feature>
<geneLocation type="plasmid" evidence="10 11">
    <name>unnamed1</name>
</geneLocation>
<evidence type="ECO:0000256" key="1">
    <source>
        <dbReference type="ARBA" id="ARBA00004429"/>
    </source>
</evidence>
<dbReference type="Proteomes" id="UP000509322">
    <property type="component" value="Plasmid unnamed1"/>
</dbReference>
<feature type="transmembrane region" description="Helical" evidence="8">
    <location>
        <begin position="287"/>
        <end position="312"/>
    </location>
</feature>
<keyword evidence="4" id="KW-0997">Cell inner membrane</keyword>
<dbReference type="GO" id="GO:0005886">
    <property type="term" value="C:plasma membrane"/>
    <property type="evidence" value="ECO:0007669"/>
    <property type="project" value="UniProtKB-SubCell"/>
</dbReference>
<evidence type="ECO:0000256" key="2">
    <source>
        <dbReference type="ARBA" id="ARBA00022448"/>
    </source>
</evidence>
<feature type="transmembrane region" description="Helical" evidence="8">
    <location>
        <begin position="382"/>
        <end position="401"/>
    </location>
</feature>
<gene>
    <name evidence="10" type="ORF">HYQ43_22100</name>
</gene>
<feature type="domain" description="ABC transmembrane type-1" evidence="9">
    <location>
        <begin position="344"/>
        <end position="535"/>
    </location>
</feature>
<evidence type="ECO:0000313" key="10">
    <source>
        <dbReference type="EMBL" id="QLH16902.1"/>
    </source>
</evidence>
<feature type="transmembrane region" description="Helical" evidence="8">
    <location>
        <begin position="407"/>
        <end position="424"/>
    </location>
</feature>
<evidence type="ECO:0000256" key="5">
    <source>
        <dbReference type="ARBA" id="ARBA00022692"/>
    </source>
</evidence>
<evidence type="ECO:0000256" key="7">
    <source>
        <dbReference type="ARBA" id="ARBA00023136"/>
    </source>
</evidence>
<feature type="transmembrane region" description="Helical" evidence="8">
    <location>
        <begin position="12"/>
        <end position="31"/>
    </location>
</feature>
<dbReference type="RefSeq" id="WP_123130452.1">
    <property type="nucleotide sequence ID" value="NZ_CP058691.1"/>
</dbReference>
<evidence type="ECO:0000313" key="11">
    <source>
        <dbReference type="Proteomes" id="UP000509322"/>
    </source>
</evidence>
<feature type="transmembrane region" description="Helical" evidence="8">
    <location>
        <begin position="184"/>
        <end position="209"/>
    </location>
</feature>
<keyword evidence="6 8" id="KW-1133">Transmembrane helix</keyword>
<evidence type="ECO:0000256" key="6">
    <source>
        <dbReference type="ARBA" id="ARBA00022989"/>
    </source>
</evidence>
<keyword evidence="2 8" id="KW-0813">Transport</keyword>